<dbReference type="PANTHER" id="PTHR23028">
    <property type="entry name" value="ACETYLTRANSFERASE"/>
    <property type="match status" value="1"/>
</dbReference>
<dbReference type="InterPro" id="IPR050879">
    <property type="entry name" value="Acyltransferase_3"/>
</dbReference>
<dbReference type="Pfam" id="PF01757">
    <property type="entry name" value="Acyl_transf_3"/>
    <property type="match status" value="1"/>
</dbReference>
<sequence length="131" mass="14239">MKSLPASSTKVSHETERTKYRPDIDGLRAIAVLLVLLFHFGIGVPGGFIGVDVFFVISGYLITDVIRSACSAGKFSFYDFYARRLTRLHPALLATVSLCLIAGYLLMDPASLMSLASAAKYSILSVSNILF</sequence>
<reference evidence="3 4" key="1">
    <citation type="submission" date="2020-01" db="EMBL/GenBank/DDBJ databases">
        <title>Comparative genomics of meat spoilage bacteria.</title>
        <authorList>
            <person name="Hilgarth M."/>
            <person name="Vogel R.F."/>
        </authorList>
    </citation>
    <scope>NUCLEOTIDE SEQUENCE [LARGE SCALE GENOMIC DNA]</scope>
    <source>
        <strain evidence="3 4">TMW2.2077</strain>
    </source>
</reference>
<comment type="caution">
    <text evidence="3">The sequence shown here is derived from an EMBL/GenBank/DDBJ whole genome shotgun (WGS) entry which is preliminary data.</text>
</comment>
<feature type="transmembrane region" description="Helical" evidence="1">
    <location>
        <begin position="26"/>
        <end position="42"/>
    </location>
</feature>
<evidence type="ECO:0000256" key="1">
    <source>
        <dbReference type="SAM" id="Phobius"/>
    </source>
</evidence>
<keyword evidence="1" id="KW-0812">Transmembrane</keyword>
<dbReference type="RefSeq" id="WP_203303968.1">
    <property type="nucleotide sequence ID" value="NZ_JAAEBW010000020.1"/>
</dbReference>
<dbReference type="GO" id="GO:0016746">
    <property type="term" value="F:acyltransferase activity"/>
    <property type="evidence" value="ECO:0007669"/>
    <property type="project" value="UniProtKB-KW"/>
</dbReference>
<keyword evidence="3" id="KW-0808">Transferase</keyword>
<evidence type="ECO:0000259" key="2">
    <source>
        <dbReference type="Pfam" id="PF01757"/>
    </source>
</evidence>
<dbReference type="EMBL" id="JAAEBW010000020">
    <property type="protein sequence ID" value="MBM1197896.1"/>
    <property type="molecule type" value="Genomic_DNA"/>
</dbReference>
<proteinExistence type="predicted"/>
<feature type="domain" description="Acyltransferase 3" evidence="2">
    <location>
        <begin position="23"/>
        <end position="107"/>
    </location>
</feature>
<keyword evidence="3" id="KW-0012">Acyltransferase</keyword>
<gene>
    <name evidence="3" type="ORF">GYN02_22275</name>
</gene>
<accession>A0ABS1ZN28</accession>
<evidence type="ECO:0000313" key="3">
    <source>
        <dbReference type="EMBL" id="MBM1197896.1"/>
    </source>
</evidence>
<keyword evidence="1" id="KW-0472">Membrane</keyword>
<feature type="transmembrane region" description="Helical" evidence="1">
    <location>
        <begin position="48"/>
        <end position="67"/>
    </location>
</feature>
<protein>
    <submittedName>
        <fullName evidence="3">Acyltransferase</fullName>
    </submittedName>
</protein>
<dbReference type="Proteomes" id="UP000809529">
    <property type="component" value="Unassembled WGS sequence"/>
</dbReference>
<dbReference type="PANTHER" id="PTHR23028:SF53">
    <property type="entry name" value="ACYL_TRANSF_3 DOMAIN-CONTAINING PROTEIN"/>
    <property type="match status" value="1"/>
</dbReference>
<keyword evidence="1" id="KW-1133">Transmembrane helix</keyword>
<dbReference type="InterPro" id="IPR002656">
    <property type="entry name" value="Acyl_transf_3_dom"/>
</dbReference>
<name>A0ABS1ZN28_9PSED</name>
<keyword evidence="4" id="KW-1185">Reference proteome</keyword>
<organism evidence="3 4">
    <name type="scientific">Pseudomonas weihenstephanensis</name>
    <dbReference type="NCBI Taxonomy" id="1608994"/>
    <lineage>
        <taxon>Bacteria</taxon>
        <taxon>Pseudomonadati</taxon>
        <taxon>Pseudomonadota</taxon>
        <taxon>Gammaproteobacteria</taxon>
        <taxon>Pseudomonadales</taxon>
        <taxon>Pseudomonadaceae</taxon>
        <taxon>Pseudomonas</taxon>
    </lineage>
</organism>
<feature type="transmembrane region" description="Helical" evidence="1">
    <location>
        <begin position="88"/>
        <end position="107"/>
    </location>
</feature>
<evidence type="ECO:0000313" key="4">
    <source>
        <dbReference type="Proteomes" id="UP000809529"/>
    </source>
</evidence>